<keyword evidence="6" id="KW-1185">Reference proteome</keyword>
<dbReference type="InterPro" id="IPR010982">
    <property type="entry name" value="Lambda_DNA-bd_dom_sf"/>
</dbReference>
<feature type="domain" description="HTH lacI-type" evidence="4">
    <location>
        <begin position="5"/>
        <end position="59"/>
    </location>
</feature>
<gene>
    <name evidence="5" type="ORF">GCM10007939_13230</name>
</gene>
<evidence type="ECO:0000313" key="5">
    <source>
        <dbReference type="EMBL" id="GLQ35040.1"/>
    </source>
</evidence>
<dbReference type="PROSITE" id="PS50932">
    <property type="entry name" value="HTH_LACI_2"/>
    <property type="match status" value="1"/>
</dbReference>
<evidence type="ECO:0000256" key="1">
    <source>
        <dbReference type="ARBA" id="ARBA00023015"/>
    </source>
</evidence>
<dbReference type="PROSITE" id="PS00356">
    <property type="entry name" value="HTH_LACI_1"/>
    <property type="match status" value="1"/>
</dbReference>
<name>A0ABQ5VUN6_9RHOB</name>
<dbReference type="Pfam" id="PF13377">
    <property type="entry name" value="Peripla_BP_3"/>
    <property type="match status" value="1"/>
</dbReference>
<keyword evidence="3" id="KW-0804">Transcription</keyword>
<keyword evidence="1" id="KW-0805">Transcription regulation</keyword>
<evidence type="ECO:0000256" key="2">
    <source>
        <dbReference type="ARBA" id="ARBA00023125"/>
    </source>
</evidence>
<dbReference type="PANTHER" id="PTHR30146:SF33">
    <property type="entry name" value="TRANSCRIPTIONAL REGULATOR"/>
    <property type="match status" value="1"/>
</dbReference>
<dbReference type="SMART" id="SM00354">
    <property type="entry name" value="HTH_LACI"/>
    <property type="match status" value="1"/>
</dbReference>
<dbReference type="CDD" id="cd01392">
    <property type="entry name" value="HTH_LacI"/>
    <property type="match status" value="1"/>
</dbReference>
<dbReference type="Gene3D" id="1.10.260.40">
    <property type="entry name" value="lambda repressor-like DNA-binding domains"/>
    <property type="match status" value="1"/>
</dbReference>
<reference evidence="6" key="1">
    <citation type="journal article" date="2019" name="Int. J. Syst. Evol. Microbiol.">
        <title>The Global Catalogue of Microorganisms (GCM) 10K type strain sequencing project: providing services to taxonomists for standard genome sequencing and annotation.</title>
        <authorList>
            <consortium name="The Broad Institute Genomics Platform"/>
            <consortium name="The Broad Institute Genome Sequencing Center for Infectious Disease"/>
            <person name="Wu L."/>
            <person name="Ma J."/>
        </authorList>
    </citation>
    <scope>NUCLEOTIDE SEQUENCE [LARGE SCALE GENOMIC DNA]</scope>
    <source>
        <strain evidence="6">NBRC 110140</strain>
    </source>
</reference>
<dbReference type="SUPFAM" id="SSF53822">
    <property type="entry name" value="Periplasmic binding protein-like I"/>
    <property type="match status" value="1"/>
</dbReference>
<comment type="caution">
    <text evidence="5">The sequence shown here is derived from an EMBL/GenBank/DDBJ whole genome shotgun (WGS) entry which is preliminary data.</text>
</comment>
<dbReference type="Gene3D" id="3.40.50.2300">
    <property type="match status" value="2"/>
</dbReference>
<dbReference type="PANTHER" id="PTHR30146">
    <property type="entry name" value="LACI-RELATED TRANSCRIPTIONAL REPRESSOR"/>
    <property type="match status" value="1"/>
</dbReference>
<evidence type="ECO:0000256" key="3">
    <source>
        <dbReference type="ARBA" id="ARBA00023163"/>
    </source>
</evidence>
<organism evidence="5 6">
    <name type="scientific">Amylibacter marinus</name>
    <dbReference type="NCBI Taxonomy" id="1475483"/>
    <lineage>
        <taxon>Bacteria</taxon>
        <taxon>Pseudomonadati</taxon>
        <taxon>Pseudomonadota</taxon>
        <taxon>Alphaproteobacteria</taxon>
        <taxon>Rhodobacterales</taxon>
        <taxon>Paracoccaceae</taxon>
        <taxon>Amylibacter</taxon>
    </lineage>
</organism>
<dbReference type="CDD" id="cd01575">
    <property type="entry name" value="PBP1_GntR"/>
    <property type="match status" value="1"/>
</dbReference>
<protein>
    <submittedName>
        <fullName evidence="5">LacI family transcriptional regulator</fullName>
    </submittedName>
</protein>
<dbReference type="RefSeq" id="WP_284377123.1">
    <property type="nucleotide sequence ID" value="NZ_BSNN01000002.1"/>
</dbReference>
<evidence type="ECO:0000313" key="6">
    <source>
        <dbReference type="Proteomes" id="UP001156694"/>
    </source>
</evidence>
<dbReference type="InterPro" id="IPR046335">
    <property type="entry name" value="LacI/GalR-like_sensor"/>
</dbReference>
<dbReference type="SUPFAM" id="SSF47413">
    <property type="entry name" value="lambda repressor-like DNA-binding domains"/>
    <property type="match status" value="1"/>
</dbReference>
<evidence type="ECO:0000259" key="4">
    <source>
        <dbReference type="PROSITE" id="PS50932"/>
    </source>
</evidence>
<dbReference type="EMBL" id="BSNN01000002">
    <property type="protein sequence ID" value="GLQ35040.1"/>
    <property type="molecule type" value="Genomic_DNA"/>
</dbReference>
<dbReference type="InterPro" id="IPR028082">
    <property type="entry name" value="Peripla_BP_I"/>
</dbReference>
<keyword evidence="2" id="KW-0238">DNA-binding</keyword>
<dbReference type="Proteomes" id="UP001156694">
    <property type="component" value="Unassembled WGS sequence"/>
</dbReference>
<sequence>MTKRLTLRDIAEAAGVSEMTASRALRNAGDVSDRTRKRVKEAADQLGYVRNKIAGSLASSKVDLVGVVIPSVKSYVFSEVLDGISSVLADTNLRPVFGLTNYDLKTEEDVINEMLSWRPSGLIIAGLEHTDTAARMLHATDTPVIEIMDTDGTAIDACVGISHYQAGYDMADTILQKGYRNIGFIGTKMESDFRATKRLNGFRDRLEQDEISLIDQKLYSSGSSIENGKRYTDALIRQNPNMDCIYCSNDVSAVGALMYCIENKLSVPDDLALVGFNNLNLLDGLPVNLATMDSMRFEIGRRAAQIVIDRNATPPLSPPRVQQLSPKIITGNSL</sequence>
<accession>A0ABQ5VUN6</accession>
<dbReference type="InterPro" id="IPR000843">
    <property type="entry name" value="HTH_LacI"/>
</dbReference>
<dbReference type="Pfam" id="PF00356">
    <property type="entry name" value="LacI"/>
    <property type="match status" value="1"/>
</dbReference>
<proteinExistence type="predicted"/>